<protein>
    <submittedName>
        <fullName evidence="2">Uncharacterized protein</fullName>
    </submittedName>
</protein>
<keyword evidence="1" id="KW-1185">Reference proteome</keyword>
<dbReference type="Proteomes" id="UP000887569">
    <property type="component" value="Unplaced"/>
</dbReference>
<sequence>MWSNPQVMSTSNVEVNLFTLVNGTAFMLFFSIDLPTHPVPYLKCVASKHCALDRQITTPPISHVQRSTNLTFRVQNIAFATRRLTVRETSERSRVYFQQQRRRGNDAE</sequence>
<evidence type="ECO:0000313" key="2">
    <source>
        <dbReference type="WBParaSite" id="PgR037_g084_t01"/>
    </source>
</evidence>
<reference evidence="2" key="1">
    <citation type="submission" date="2022-11" db="UniProtKB">
        <authorList>
            <consortium name="WormBaseParasite"/>
        </authorList>
    </citation>
    <scope>IDENTIFICATION</scope>
</reference>
<name>A0A915BF95_PARUN</name>
<evidence type="ECO:0000313" key="1">
    <source>
        <dbReference type="Proteomes" id="UP000887569"/>
    </source>
</evidence>
<proteinExistence type="predicted"/>
<organism evidence="1 2">
    <name type="scientific">Parascaris univalens</name>
    <name type="common">Nematode worm</name>
    <dbReference type="NCBI Taxonomy" id="6257"/>
    <lineage>
        <taxon>Eukaryota</taxon>
        <taxon>Metazoa</taxon>
        <taxon>Ecdysozoa</taxon>
        <taxon>Nematoda</taxon>
        <taxon>Chromadorea</taxon>
        <taxon>Rhabditida</taxon>
        <taxon>Spirurina</taxon>
        <taxon>Ascaridomorpha</taxon>
        <taxon>Ascaridoidea</taxon>
        <taxon>Ascarididae</taxon>
        <taxon>Parascaris</taxon>
    </lineage>
</organism>
<accession>A0A915BF95</accession>
<dbReference type="WBParaSite" id="PgR037_g084_t01">
    <property type="protein sequence ID" value="PgR037_g084_t01"/>
    <property type="gene ID" value="PgR037_g084"/>
</dbReference>
<dbReference type="AlphaFoldDB" id="A0A915BF95"/>